<evidence type="ECO:0000313" key="9">
    <source>
        <dbReference type="Proteomes" id="UP001518140"/>
    </source>
</evidence>
<dbReference type="CDD" id="cd19540">
    <property type="entry name" value="LCL_NRPS-like"/>
    <property type="match status" value="5"/>
</dbReference>
<feature type="domain" description="Carrier" evidence="7">
    <location>
        <begin position="3989"/>
        <end position="4064"/>
    </location>
</feature>
<dbReference type="Gene3D" id="3.40.50.980">
    <property type="match status" value="6"/>
</dbReference>
<dbReference type="EMBL" id="JAAKZX010000076">
    <property type="protein sequence ID" value="NGO44964.1"/>
    <property type="molecule type" value="Genomic_DNA"/>
</dbReference>
<dbReference type="SUPFAM" id="SSF56801">
    <property type="entry name" value="Acetyl-CoA synthetase-like"/>
    <property type="match status" value="6"/>
</dbReference>
<dbReference type="RefSeq" id="WP_165341536.1">
    <property type="nucleotide sequence ID" value="NZ_JAAKZX010000076.1"/>
</dbReference>
<feature type="domain" description="Carrier" evidence="7">
    <location>
        <begin position="6776"/>
        <end position="6851"/>
    </location>
</feature>
<dbReference type="InterPro" id="IPR042099">
    <property type="entry name" value="ANL_N_sf"/>
</dbReference>
<keyword evidence="9" id="KW-1185">Reference proteome</keyword>
<evidence type="ECO:0000256" key="5">
    <source>
        <dbReference type="ARBA" id="ARBA00023194"/>
    </source>
</evidence>
<gene>
    <name evidence="8" type="ORF">G6048_23290</name>
</gene>
<dbReference type="Gene3D" id="3.30.559.30">
    <property type="entry name" value="Nonribosomal peptide synthetase, condensation domain"/>
    <property type="match status" value="8"/>
</dbReference>
<dbReference type="PROSITE" id="PS50075">
    <property type="entry name" value="CARRIER"/>
    <property type="match status" value="7"/>
</dbReference>
<proteinExistence type="predicted"/>
<dbReference type="SUPFAM" id="SSF52777">
    <property type="entry name" value="CoA-dependent acyltransferases"/>
    <property type="match status" value="16"/>
</dbReference>
<dbReference type="NCBIfam" id="NF004282">
    <property type="entry name" value="PRK05691.1"/>
    <property type="match status" value="7"/>
</dbReference>
<dbReference type="InterPro" id="IPR001031">
    <property type="entry name" value="Thioesterase"/>
</dbReference>
<dbReference type="SUPFAM" id="SSF47336">
    <property type="entry name" value="ACP-like"/>
    <property type="match status" value="7"/>
</dbReference>
<evidence type="ECO:0000313" key="8">
    <source>
        <dbReference type="EMBL" id="NGO44964.1"/>
    </source>
</evidence>
<dbReference type="InterPro" id="IPR010071">
    <property type="entry name" value="AA_adenyl_dom"/>
</dbReference>
<feature type="domain" description="Carrier" evidence="7">
    <location>
        <begin position="5720"/>
        <end position="5795"/>
    </location>
</feature>
<dbReference type="Gene3D" id="1.10.1200.10">
    <property type="entry name" value="ACP-like"/>
    <property type="match status" value="6"/>
</dbReference>
<dbReference type="SMART" id="SM00824">
    <property type="entry name" value="PKS_TE"/>
    <property type="match status" value="1"/>
</dbReference>
<name>A0ABX0DWU4_9ACTN</name>
<evidence type="ECO:0000256" key="3">
    <source>
        <dbReference type="ARBA" id="ARBA00022553"/>
    </source>
</evidence>
<dbReference type="Pfam" id="PF00975">
    <property type="entry name" value="Thioesterase"/>
    <property type="match status" value="1"/>
</dbReference>
<dbReference type="InterPro" id="IPR023213">
    <property type="entry name" value="CAT-like_dom_sf"/>
</dbReference>
<comment type="caution">
    <text evidence="8">The sequence shown here is derived from an EMBL/GenBank/DDBJ whole genome shotgun (WGS) entry which is preliminary data.</text>
</comment>
<dbReference type="CDD" id="cd05930">
    <property type="entry name" value="A_NRPS"/>
    <property type="match status" value="2"/>
</dbReference>
<dbReference type="InterPro" id="IPR020845">
    <property type="entry name" value="AMP-binding_CS"/>
</dbReference>
<dbReference type="InterPro" id="IPR045851">
    <property type="entry name" value="AMP-bd_C_sf"/>
</dbReference>
<dbReference type="Gene3D" id="3.40.50.12780">
    <property type="entry name" value="N-terminal domain of ligase-like"/>
    <property type="match status" value="3"/>
</dbReference>
<feature type="domain" description="Carrier" evidence="7">
    <location>
        <begin position="5004"/>
        <end position="5079"/>
    </location>
</feature>
<dbReference type="InterPro" id="IPR006162">
    <property type="entry name" value="Ppantetheine_attach_site"/>
</dbReference>
<evidence type="ECO:0000259" key="7">
    <source>
        <dbReference type="PROSITE" id="PS50075"/>
    </source>
</evidence>
<dbReference type="SUPFAM" id="SSF53474">
    <property type="entry name" value="alpha/beta-Hydrolases"/>
    <property type="match status" value="1"/>
</dbReference>
<evidence type="ECO:0000256" key="6">
    <source>
        <dbReference type="SAM" id="MobiDB-lite"/>
    </source>
</evidence>
<dbReference type="InterPro" id="IPR020802">
    <property type="entry name" value="TesA-like"/>
</dbReference>
<dbReference type="InterPro" id="IPR001242">
    <property type="entry name" value="Condensation_dom"/>
</dbReference>
<dbReference type="Pfam" id="PF00550">
    <property type="entry name" value="PP-binding"/>
    <property type="match status" value="7"/>
</dbReference>
<dbReference type="Gene3D" id="3.40.50.1820">
    <property type="entry name" value="alpha/beta hydrolase"/>
    <property type="match status" value="1"/>
</dbReference>
<dbReference type="Pfam" id="PF00668">
    <property type="entry name" value="Condensation"/>
    <property type="match status" value="8"/>
</dbReference>
<dbReference type="PROSITE" id="PS00012">
    <property type="entry name" value="PHOSPHOPANTETHEINE"/>
    <property type="match status" value="4"/>
</dbReference>
<dbReference type="NCBIfam" id="NF003417">
    <property type="entry name" value="PRK04813.1"/>
    <property type="match status" value="6"/>
</dbReference>
<keyword evidence="5" id="KW-0045">Antibiotic biosynthesis</keyword>
<evidence type="ECO:0000256" key="2">
    <source>
        <dbReference type="ARBA" id="ARBA00022450"/>
    </source>
</evidence>
<dbReference type="CDD" id="cd17646">
    <property type="entry name" value="A_NRPS_AB3403-like"/>
    <property type="match status" value="3"/>
</dbReference>
<sequence length="7094" mass="764152">MSTTETTPDAGLPLTAAQHGVWVAQRLDPDSPLYTCGVYFDVPGPVDRELLARAVARAVAETEALRLRFHEDFHSDVHGEGETVRQAVDPSIPGELGYVDVADAADPATAARVWIDADQTRPMRPTGDRLFAHTLLRLGPDRHWLHFRYHHILLDFYGQVLYCRRLLQIYTALAAGQEPQDSGFGTLRDVLADEDAYLGSPRRERDGAYWQGEFADLPESTELGTGATGLALDLLGGAVRLPEETAWRMRGLTGSRWSVPVIAAMAAHTHRVTGAQDVLVRTFMAARLSPHALATPAMLVNDVPLRVRVDGSTTFAELLDRVAARLSEAARHQRYPHDDLRRDLTAAAHPGTLGGPSVNILSFAATRLPFGPVEAEAHQLASGPVRDLALHAYGDPEAGDGIELTLNAHPGRFTPETAAAHRDRYLRLLTTATERPDLPIGALDLLDDAERERFHHLNDTGHDTDGRLLVDLFEERAAQNPAAEAVVFEGERLTYGELNARVNRMAHALRRAGVGPESRVAVQLPRSVDLIVALWAVLKSGAAYVPVETGYPADRIAYVLADSRASFVIDEETVREPGAGEPDTDPGVAVRGDNAAYVLYTSGTTGRPKGTLITHVAIANLLAWMQDEYRLTPADRVVHKTPIGFDVSVWEVFWTLTRGATLVVARPDGHRDPAYLARLVRDEQVTIIHFVPAMLGLFLDEYETVASLRMVSCGGEALPAPLAERFHRECGAQLHNSYGPTEFSVTATSRACALGEPVTIGVPTHNSRAYVLDPALKPVPAGVPGELYLAGVQLARGYLDRSAQTAERFVADPCGPSGTRMYRTGDLVRRRADGELEFAGRADDQVKINGQRVEPAEVEAVLASVPGVRQAVVVVHDTAAGARQLVGYVTGDPSADPRAWLADRLPDHMVPVAVLTLPSIPLTPNGKVDRRALPAPALEKSSGRAPETAAERVLHDIAAGLLGRPELGVDDDLFGLGADSIHAIQLVSRARRQGLALTPQDVFDHPTVARLATVAADASAPEREAHDEPVGEFPVTPMERRLAERGGPTAGFAQSLLLTTDPGLTYELLRGALQAVLDRHYALRMRGRIIRPVGAVRAEDCLVRAVDGDMEGQRESARKALSPDDGVMVRAVWFDAGPTEPGRLLLVLHHLVVDGVSWRILLPDMAEALTAAAADRAPDLSPAGTSVRRWAGHLAALADDPGTQAELPLWTELLAAEEPVLGARPLDPAQDVYATARTVTVTVPAALTDTLLTTLPAAHRATADDILLSALSAAVQRQRGEGPVLVDLEGHGRDHLPAGFDLSTTVGWFTRIHPVRLGPGTDTGPHSIRRTKEELRAVPHGGRGHDLLHDHLAHLPAPQIAFNYLGRLDADDLGGWRLADGTDAVRLLADDGLACAHALEIDAYVRDGSLTAVWTYPEGVLTEEEVRALADAWTGALAELATHTRGALSVSDVPLVRVTQEELDRFRGAADVLPLSPLQEGLLFLAMYEPDDPYVGQLVLQIDGGYDHDRMRTAATALLHRHPHLRVAFRSRSAGAPVQVVPDTVRLPWEEREEADLEAFLARDRARGFSVVRPPLLRFTALGNHLVLTHHHLLLDGWSLPLLVHELCTLYGGGEPPAAAPYRDYLAWLTAQDRQAATEAWREELAGLAAPTLLAPAGAASDGHGVHEVALPEAVTDALTAVAREHRLTLNTVVQGLWALLLSGLTGRDDVTFGATVSGRPAELPGTETMVGLFVNTLPVRVRIERDEPLTALLDRLQRGQRALHPHQHASLAEITRATGFDALFDTVIAFENYPMSDGIEAGGLRLASAELVERSHYPVSLSVFPGAQLTLKFAYLTGVLDPAAVERLADRLTELLGRSADGLGVPVGELSVIGDEDRLLVIGDRAMAQGTGQAPAKAGGGVPRTHEEETLCRIVAEVLGIDHVGVDDEFFALGGTSILMIRLVHRVRDEFGVDLSLRDVFAAPTVAGVAERLTAAGPQAKRITANERPDRIPLSFAQERMWFLQRLQRGSGTYNIPLAVRLTGTLDADALGAALADFAARHEALRTVYPEDEQGPYQVVLPADTTFTMEFVRDSDPDLAASAARPFDLTRDLPLRATLYETGPDTYVLLFVVHHIAADGASLRAIADDITFAYRARLAGETPEFAELPVQYPDFAVWQRDSLAADLPRQAEYWKQALDDLPPEVTFPGDRPRPAVATHRGDHVEFPVVPELYQRILDLAGRTRTTPFMILQSAVSLLLTRLGAGEDIPLGGVIADRPDSALDDVVGVFINTLVYRFDTSGDPRFEELLLRVRETGLAAYAHQGVPFERLVEELNPERSRSRHAFFQVMLAWLDLTEARFELTGVTADPGPVTSGTAKFDVHFDCHFDGAGGLLCRLEYTTDLYDRRTAESFAARFVRVLDAVTADPALRLSEVDVLGDAERSLVLERWNETAVRFDDEGADGIKGVKGSVVGLFEAYAARNPHAEAVRFEGESVTYGAFNTRVNRLAHALRERGIGPESRVAVMLPRSVDLMVALWAVLKAGAAYVPIDTGYPADRIAYILADSGARLLVSERDVDGFERIAPDADGSAENPGVTAHGDNAAYVIYTSGSTGRPKGTVNTYAGMANRLWWMQRDHRLTAGERVVQSTPVSFDVSVWEVFWTLMYGGTLVVARPDGHRDPLYLERLMQEESVAVVHLSASMLGAYLAETRLPESVRLVVSGDEALPAELVRRFHDDSSAVLLNAYGPTEAAVDVTAWAAPADTETVLIGGPVANTRAYVLDATLAPAAPGAPGELYVEGVQLARGYLDRPGLTAERFVASPYGPPGARMYRTGDVARWTADGELEYLGRADNQVKLRGFRVELGEIEDALADHPAVAQAAAAVHGQWLVGYVVPASPDLPVDAEALRDRLAGRLPEYMVPAQIVELEDMPLTPNGKLDRKALPVPELTHASGRGPRTPQEEILCGLFAEVLGAPEVSIDDDFFALGGHSLLVTRLASRIRAVLDVDIELSVVFEATTVAKLSARLGVTGPRRSGVVALPREGRLPLSYAQERLWFLHRFEGPSPTYNLPVSLRLSGALDVPALTAALADVAGRHEALRTVFAEDVQGPHQVVLQPSAVAPLAVVRTDEDALDARLAEAVRTPFDLAAEPPLRATLFDLGGDDYVLLLVLHHIAGDGASMAPLARDIAEAYAARTRGEEPAWAELPIQYADFSVWQRAALGSADDPDSELTRQLGHWRTALAGLPEQLELPFDRPRPARPTHRGDTVPFAVTPEIHEALLQLARERHTTVFMVVHAALAVLLHRLGAGDDIVIGSPIANRTDDALTPLIGYFANNLVLRTDLAGDPDFTEVLRRVRAADLAAYAHQDVPFERLVEAVNPVRSTSRHPLFQTNLNFHTADQQRVLDLAVDLPGLSARVQPVASPAAKFDLSFFLSERPEGGVTGFLEFATDLFDRHTAARIAERFAGLLAAVAAEPGRPVREFDIVFAEERRQLLTEWNSTAHELPSGTLTDLVEAQVARTPHAPAVAHGATGLSYAELDARANRMARHLASLGAGPERYVAVLLPVSEDIPVTLLAALKTGAGYLPLDPAHPADRLAFMLGDIAPVAVVTTAELADTVGSLTAAPVVLPDDPTIGRQPSEPLTGIVRRPGHSAFVIFTSGSTGRPKAVVVEHRSLVAYLAWATHEYESLRRRVLVHSPVSFDLTATGLFGPLISGGCVELVRWTSSGPDPEAAVARPDFVKATPSHLHLLGVVPDEYSPSGQLVLGGESLLGDVLDAWRARHPGVTVLNEYGPTETTVGCSLFRIEPGDAVPPGVITIGTPAWNTRMYVLDALFRPAPVGTAGELYVAGDLVTRGYHGRPGLTAGRFVANPYGPPGSRMYRTGDVARWTAAGRLEFVSRVDDQVKIRGFRIELGEVEAMLTAQPGIDRAAVVVREDQPGDKRLVAYVVAEPGVPADPAALRAAAAQALPDYMVPAAFVPLETLPFTPNGKIDRRALPAPDRAAGQPDKTPVEGLQRQVADIFAAVLGVSEVGPDDNFFWLGGHSLLVAQLVNRVRADFGAELSIRDVFDRPTVAGVAELLGARAGQGARPALVRRDRPERLPLSAAQRRMWFLDRLEGPSETYTIPIVLRLTGRLDADALRAAFGDVVRRHEVLRTVIAEDAEGPHQVVTDSEPPLAVVLCEPSGFADAVAHAARVPVALDRELPVRATLFSDGQREHVLLLLIHHIAGDGASMRPLADGLSTAYAARLDGREPDWAPLPVQYADYALWQGELPGDQLEFWTAELAGLPEQTELPTDRPRPAAMSYRGGTVSFTVAAELRERAERLGRERDASAFMVAHATLVTLLARLGAGDDIVVGSPVEGRPDSALDDLVGLFANTLVLRADASGNPAFAELLDRVRRADVAAYAHAEVPFEQLVEELNPKRSRSRHPLFQVMLTFNEHSTPPTLPGLTVAPADAPGDRAKFDLSFTLTQNAAGGWDGTVEYAADLFDRTTAERVAEQYPRLLNTAVTDPARPIYALDLLTEAEREELLVRWQGDTAGGTDRTLPELFEAQVAQTPDAVAAVSDGTTLTYDGLNRRANRLARHLNALGAGPESVVAVVLPRRADTLAVLLAVLKAGAAYLPIDPANPAARIDSLAADAGARLVVTESVLADWAPALDAYADGDPGVPVHPRQAAYLIYTSGSTGRPKGVVVEHTSLAAYLSRAAELYPAASGEAVVHSSLAFDMPVTTLFAPLISGGRVRFGDLDEHTERPDLLKITPSHLKLLETLPDRTSDARNLVIGGEALDGDLLQRWRERHPDALIVNEYGPTEATVGCVVHEIAPGDQLTPGSVPIGRPLAGARVYVLDAYLRPVPDGVWGELYLAGPQLARGYAGRPGQSAVRFVADPFGPAGSRMYRVGDRARWSHGGVLEFAGRVDDQVKIRGYRVEPGEIEAALTALDQISAAAVVAREDRPGDLRLVAYVVPAALPLTVDAVRTVLAASLPAYLVPSAFVELDRIPLTPNGKLDRRALPAPQAAHTTGRGPRTEREEALCGLFAEVLGVPEVGVDDDFFALGGHSLLATVLANRIRAELGLSVELRQLFDTPTVAALAETLPEAAWPEPVTAAERPDRLPLSYAQERMWFLGVLDGPSDAYNVPVALRLTGEVDLTALCAALADVVARHEPLRTVYVGDAQGPRQVVLRADAAAPDLTVRSVTAEELPEALAEAARHRFDLARTGPLRAWCLTLSEREYVLVLVVHHIAVDAVSMAPLARGLSEAYTARLAGQAPNWRPLDVGYADYALWQRRALGSESDDGSGIARQLRHWTELLSGAPAQLPLPLDRPRPAVASRRGDAVGFTVPAELHEALIGLARREDATLFMVLHAAFATLLAGHGAGDDIVMGTPVAGRTDAAVHDLVGLFVNTLALRTDTGGAPTFAELLRRVRATDLDAYAHQDVPFERVVEALNPERSTAQEPVVQVTLMLDNTGGSVALDLPGVAVAEEPLSAPTAKFDLSLSFLHRPDGTLDGEFVYATDLFDRVSVERLAERLTHLLSAVTTDADVPLSGLSLLTSEDRRALLSAGGDRTGMPDGVRAHVLDASLRPVPPGVPGELYLAGPEAALAQCAPADGDAGRFVADRSGSRLYRTGELARCTVDGHLEPLGRAEDLVILRGFRVNLNEVRTALLGLPEVAEAEVAVDGDADRRTLVAQVVPAPGHRFDRAALRAGLAELLPGYQVPSRIVVADDPASYGDDDGPRTARAPRTPHESILCGLFAGVLGVPEVSVDADFFEYGGNSLGAIRLVSRIRSVLGVDLPLRAIFLAPTPAGVAARLDGAAAARPAVEAGQRPDRLPLSYPQQRLWFLHRYEGPSATYNIPLALRLTGPLDADALSAALTDVVARHESLRTVLAEDEDGAYQIVLPADATTASLTVRTVTPDEVPDRIAEAAAYAFDLTAEIPLRAWLFEQAADDAVLLLLVHHIAGDAESLRPLADDLAAAYRSRLAGRPPRWAPLRVQYADFALWQNHILGDAGDPESHSGRQLAYWCEVLTGLPEELNLPADRPRPAHATGTGAAVPLEIGPELHQRLAEVAEAHGSTVFMALQAALAALLTRLGAGEDLPIGVPTAGRGDEALDGVVGFFLNTLVLRTDTSGDPAFAEILGRVRRTALDAYEHQDLPFEHIVEALNPARSAARHPLFQVMLSFRNNAEARFELPDLTVEPLPAGLPSAKFDLSFSVTEQFDTQGAPAGLSGEIQYATALFDEETVARLGERLLLLLDGAVREPDTPIGALEVLLPDERRALLVDWHATAITEPPATLASLFEHTVAAHPDALAVIAGDTSVTYAELNRRANQLAHLLIGEGVGPESVVALALPRSLDLLVAAHAVAKAGAAYTPVDPDNPASRTAGMLQDAGAAAVLTTAAHATAFPAEAPLVVLDDPATAARIAAARDTDPTDADRVAPLRQGNAAYVMFTSGSTGRPKGVVVSQASVVNHLRWLQHAYGLTPEDRVLQKTPIAFTVSVWELFWPFQAGATTVVAEPDGHRDPHYLARTIARHAVTTVHFVPSMLEILLVEGRREEFASLRRIFVGGEALSRDLYDRCTAAWGVPLHYKYGSTEVTCDATVWDPETEPGDRPLVTIGRPIDNTRAYVLDAALRPVPPGVPGELYIAGAQVTRGYAGQPVLTAERFVPNPYETGALMYRTGDLVKWDREGRLHFVSRADQQLKVRGIRVEPGESEAALTEQPGVRRAVVVLRDETLVAYVTGDADPDELRRRLASRLPAHLVPAFVVPLSELPYNANGKVDRAALPAPDRTPTGTGRAPATEDEHLLCDLFADALGLPEVGVDDDFFALGGHSLLATRLITRIQRKLDVRLTVRALFEAPTVASLAVRLRSGDEAEHDPLAMLLPLRTGGTGTPVFCMHPLGGLSWIYANLARHLDARHPVYGLQAAGLDGHSERAGSIRDMAAQYVARIREVRPHGPYRLVGWSFGGLVTQEMAVQLQEAGEEVELLMLLDTYPRDPGGSERPEAELLDGLTPPEELATLTPAQLDAAQAVLVNNDRIAARHTPRAFQGDLVFCRALRLEDGETRREPDLWRPCITGRVDVHPVDATHNGMLADRPAAHIGRLLAELLRTADQTD</sequence>
<feature type="region of interest" description="Disordered" evidence="6">
    <location>
        <begin position="3971"/>
        <end position="3990"/>
    </location>
</feature>
<evidence type="ECO:0000256" key="1">
    <source>
        <dbReference type="ARBA" id="ARBA00001957"/>
    </source>
</evidence>
<dbReference type="InterPro" id="IPR009081">
    <property type="entry name" value="PP-bd_ACP"/>
</dbReference>
<keyword evidence="4" id="KW-0677">Repeat</keyword>
<dbReference type="Gene3D" id="2.30.38.10">
    <property type="entry name" value="Luciferase, Domain 3"/>
    <property type="match status" value="3"/>
</dbReference>
<dbReference type="Pfam" id="PF13193">
    <property type="entry name" value="AMP-binding_C"/>
    <property type="match status" value="5"/>
</dbReference>
<dbReference type="SMART" id="SM00823">
    <property type="entry name" value="PKS_PP"/>
    <property type="match status" value="7"/>
</dbReference>
<dbReference type="Proteomes" id="UP001518140">
    <property type="component" value="Unassembled WGS sequence"/>
</dbReference>
<dbReference type="NCBIfam" id="TIGR01733">
    <property type="entry name" value="AA-adenyl-dom"/>
    <property type="match status" value="5"/>
</dbReference>
<dbReference type="PANTHER" id="PTHR45527">
    <property type="entry name" value="NONRIBOSOMAL PEPTIDE SYNTHETASE"/>
    <property type="match status" value="1"/>
</dbReference>
<keyword evidence="3" id="KW-0597">Phosphoprotein</keyword>
<dbReference type="Pfam" id="PF00501">
    <property type="entry name" value="AMP-binding"/>
    <property type="match status" value="5"/>
</dbReference>
<dbReference type="InterPro" id="IPR010060">
    <property type="entry name" value="NRPS_synth"/>
</dbReference>
<accession>A0ABX0DWU4</accession>
<organism evidence="8 9">
    <name type="scientific">Streptomyces ureilyticus</name>
    <dbReference type="NCBI Taxonomy" id="1775131"/>
    <lineage>
        <taxon>Bacteria</taxon>
        <taxon>Bacillati</taxon>
        <taxon>Actinomycetota</taxon>
        <taxon>Actinomycetes</taxon>
        <taxon>Kitasatosporales</taxon>
        <taxon>Streptomycetaceae</taxon>
        <taxon>Streptomyces</taxon>
    </lineage>
</organism>
<feature type="domain" description="Carrier" evidence="7">
    <location>
        <begin position="2935"/>
        <end position="3010"/>
    </location>
</feature>
<dbReference type="InterPro" id="IPR036736">
    <property type="entry name" value="ACP-like_sf"/>
</dbReference>
<evidence type="ECO:0000256" key="4">
    <source>
        <dbReference type="ARBA" id="ARBA00022737"/>
    </source>
</evidence>
<keyword evidence="2" id="KW-0596">Phosphopantetheine</keyword>
<dbReference type="InterPro" id="IPR029058">
    <property type="entry name" value="AB_hydrolase_fold"/>
</dbReference>
<dbReference type="InterPro" id="IPR000873">
    <property type="entry name" value="AMP-dep_synth/lig_dom"/>
</dbReference>
<comment type="cofactor">
    <cofactor evidence="1">
        <name>pantetheine 4'-phosphate</name>
        <dbReference type="ChEBI" id="CHEBI:47942"/>
    </cofactor>
</comment>
<feature type="domain" description="Carrier" evidence="7">
    <location>
        <begin position="1903"/>
        <end position="1978"/>
    </location>
</feature>
<feature type="domain" description="Carrier" evidence="7">
    <location>
        <begin position="945"/>
        <end position="1019"/>
    </location>
</feature>
<dbReference type="Gene3D" id="3.30.559.10">
    <property type="entry name" value="Chloramphenicol acetyltransferase-like domain"/>
    <property type="match status" value="8"/>
</dbReference>
<reference evidence="8 9" key="1">
    <citation type="submission" date="2020-02" db="EMBL/GenBank/DDBJ databases">
        <title>Whole-genome analyses of novel actinobacteria.</title>
        <authorList>
            <person name="Sahin N."/>
            <person name="Tokatli A."/>
        </authorList>
    </citation>
    <scope>NUCLEOTIDE SEQUENCE [LARGE SCALE GENOMIC DNA]</scope>
    <source>
        <strain evidence="8 9">YC419</strain>
    </source>
</reference>
<protein>
    <submittedName>
        <fullName evidence="8">Amino acid adenylation domain-containing protein</fullName>
    </submittedName>
</protein>
<dbReference type="InterPro" id="IPR020806">
    <property type="entry name" value="PKS_PP-bd"/>
</dbReference>
<dbReference type="NCBIfam" id="TIGR01720">
    <property type="entry name" value="NRPS-para261"/>
    <property type="match status" value="1"/>
</dbReference>
<dbReference type="InterPro" id="IPR025110">
    <property type="entry name" value="AMP-bd_C"/>
</dbReference>
<dbReference type="PROSITE" id="PS00455">
    <property type="entry name" value="AMP_BINDING"/>
    <property type="match status" value="5"/>
</dbReference>
<dbReference type="PANTHER" id="PTHR45527:SF1">
    <property type="entry name" value="FATTY ACID SYNTHASE"/>
    <property type="match status" value="1"/>
</dbReference>
<dbReference type="Gene3D" id="3.30.300.30">
    <property type="match status" value="6"/>
</dbReference>